<keyword evidence="5 14" id="KW-0812">Transmembrane</keyword>
<feature type="domain" description="Gnk2-homologous" evidence="15">
    <location>
        <begin position="165"/>
        <end position="265"/>
    </location>
</feature>
<evidence type="ECO:0000256" key="11">
    <source>
        <dbReference type="ARBA" id="ARBA00023157"/>
    </source>
</evidence>
<dbReference type="OrthoDB" id="1097929at2759"/>
<organism evidence="16 17">
    <name type="scientific">Kingdonia uniflora</name>
    <dbReference type="NCBI Taxonomy" id="39325"/>
    <lineage>
        <taxon>Eukaryota</taxon>
        <taxon>Viridiplantae</taxon>
        <taxon>Streptophyta</taxon>
        <taxon>Embryophyta</taxon>
        <taxon>Tracheophyta</taxon>
        <taxon>Spermatophyta</taxon>
        <taxon>Magnoliopsida</taxon>
        <taxon>Ranunculales</taxon>
        <taxon>Circaeasteraceae</taxon>
        <taxon>Kingdonia</taxon>
    </lineage>
</organism>
<evidence type="ECO:0000256" key="4">
    <source>
        <dbReference type="ARBA" id="ARBA00022581"/>
    </source>
</evidence>
<keyword evidence="3" id="KW-1003">Cell membrane</keyword>
<comment type="caution">
    <text evidence="16">The sequence shown here is derived from an EMBL/GenBank/DDBJ whole genome shotgun (WGS) entry which is preliminary data.</text>
</comment>
<dbReference type="GO" id="GO:0009506">
    <property type="term" value="C:plasmodesma"/>
    <property type="evidence" value="ECO:0007669"/>
    <property type="project" value="UniProtKB-SubCell"/>
</dbReference>
<dbReference type="FunFam" id="3.30.430.20:FF:000001">
    <property type="entry name" value="cysteine-rich repeat secretory protein 3"/>
    <property type="match status" value="1"/>
</dbReference>
<dbReference type="Pfam" id="PF01657">
    <property type="entry name" value="Stress-antifung"/>
    <property type="match status" value="2"/>
</dbReference>
<evidence type="ECO:0000256" key="12">
    <source>
        <dbReference type="ARBA" id="ARBA00024184"/>
    </source>
</evidence>
<keyword evidence="2" id="KW-0813">Transport</keyword>
<keyword evidence="6" id="KW-0732">Signal</keyword>
<dbReference type="InterPro" id="IPR051378">
    <property type="entry name" value="Cell2Cell_Antifungal"/>
</dbReference>
<dbReference type="GO" id="GO:0005886">
    <property type="term" value="C:plasma membrane"/>
    <property type="evidence" value="ECO:0007669"/>
    <property type="project" value="UniProtKB-SubCell"/>
</dbReference>
<evidence type="ECO:0000256" key="3">
    <source>
        <dbReference type="ARBA" id="ARBA00022475"/>
    </source>
</evidence>
<evidence type="ECO:0000256" key="5">
    <source>
        <dbReference type="ARBA" id="ARBA00022692"/>
    </source>
</evidence>
<dbReference type="PANTHER" id="PTHR32080">
    <property type="entry name" value="ANTIFUNGAL PROTEIN GINKBILOBIN-2-LIKE"/>
    <property type="match status" value="1"/>
</dbReference>
<keyword evidence="9 14" id="KW-1133">Transmembrane helix</keyword>
<evidence type="ECO:0000256" key="8">
    <source>
        <dbReference type="ARBA" id="ARBA00022949"/>
    </source>
</evidence>
<evidence type="ECO:0000256" key="13">
    <source>
        <dbReference type="ARBA" id="ARBA00038393"/>
    </source>
</evidence>
<keyword evidence="11" id="KW-1015">Disulfide bond</keyword>
<gene>
    <name evidence="16" type="ORF">GIB67_020921</name>
</gene>
<dbReference type="AlphaFoldDB" id="A0A7J7M7W4"/>
<dbReference type="InterPro" id="IPR002902">
    <property type="entry name" value="GNK2"/>
</dbReference>
<keyword evidence="10 14" id="KW-0472">Membrane</keyword>
<feature type="transmembrane region" description="Helical" evidence="14">
    <location>
        <begin position="284"/>
        <end position="305"/>
    </location>
</feature>
<evidence type="ECO:0000256" key="1">
    <source>
        <dbReference type="ARBA" id="ARBA00004251"/>
    </source>
</evidence>
<protein>
    <recommendedName>
        <fullName evidence="15">Gnk2-homologous domain-containing protein</fullName>
    </recommendedName>
</protein>
<keyword evidence="8" id="KW-0965">Cell junction</keyword>
<accession>A0A7J7M7W4</accession>
<evidence type="ECO:0000256" key="6">
    <source>
        <dbReference type="ARBA" id="ARBA00022729"/>
    </source>
</evidence>
<keyword evidence="4" id="KW-0945">Host-virus interaction</keyword>
<keyword evidence="17" id="KW-1185">Reference proteome</keyword>
<dbReference type="PANTHER" id="PTHR32080:SF3">
    <property type="entry name" value="PLASMODESMATA-LOCATED PROTEIN 7"/>
    <property type="match status" value="1"/>
</dbReference>
<evidence type="ECO:0000259" key="15">
    <source>
        <dbReference type="PROSITE" id="PS51473"/>
    </source>
</evidence>
<comment type="subcellular location">
    <subcellularLocation>
        <location evidence="12">Cell junction</location>
        <location evidence="12">Plasmodesma</location>
    </subcellularLocation>
    <subcellularLocation>
        <location evidence="1">Cell membrane</location>
        <topology evidence="1">Single-pass type I membrane protein</topology>
    </subcellularLocation>
</comment>
<dbReference type="InterPro" id="IPR038408">
    <property type="entry name" value="GNK2_sf"/>
</dbReference>
<dbReference type="Gene3D" id="3.30.430.20">
    <property type="entry name" value="Gnk2 domain, C-X8-C-X2-C motif"/>
    <property type="match status" value="2"/>
</dbReference>
<evidence type="ECO:0000313" key="17">
    <source>
        <dbReference type="Proteomes" id="UP000541444"/>
    </source>
</evidence>
<feature type="domain" description="Gnk2-homologous" evidence="15">
    <location>
        <begin position="60"/>
        <end position="164"/>
    </location>
</feature>
<keyword evidence="7" id="KW-0677">Repeat</keyword>
<dbReference type="EMBL" id="JACGCM010001726">
    <property type="protein sequence ID" value="KAF6150838.1"/>
    <property type="molecule type" value="Genomic_DNA"/>
</dbReference>
<comment type="similarity">
    <text evidence="13">Belongs to the cysteine-rich repeat secretory protein family. Plasmodesmata-located proteins (PDLD) subfamily.</text>
</comment>
<proteinExistence type="inferred from homology"/>
<evidence type="ECO:0000256" key="10">
    <source>
        <dbReference type="ARBA" id="ARBA00023136"/>
    </source>
</evidence>
<reference evidence="16 17" key="1">
    <citation type="journal article" date="2020" name="IScience">
        <title>Genome Sequencing of the Endangered Kingdonia uniflora (Circaeasteraceae, Ranunculales) Reveals Potential Mechanisms of Evolutionary Specialization.</title>
        <authorList>
            <person name="Sun Y."/>
            <person name="Deng T."/>
            <person name="Zhang A."/>
            <person name="Moore M.J."/>
            <person name="Landis J.B."/>
            <person name="Lin N."/>
            <person name="Zhang H."/>
            <person name="Zhang X."/>
            <person name="Huang J."/>
            <person name="Zhang X."/>
            <person name="Sun H."/>
            <person name="Wang H."/>
        </authorList>
    </citation>
    <scope>NUCLEOTIDE SEQUENCE [LARGE SCALE GENOMIC DNA]</scope>
    <source>
        <strain evidence="16">TB1705</strain>
        <tissue evidence="16">Leaf</tissue>
    </source>
</reference>
<evidence type="ECO:0000256" key="2">
    <source>
        <dbReference type="ARBA" id="ARBA00022448"/>
    </source>
</evidence>
<sequence>MVHLFLQLYIPAFPKHTKAPDISFFFFSEEKLTMSKRPFLLSFLVILFISMYPTSESSSDTFVYGGCSQLKYNSGSPFETNLNSLLTSLVNSATFSSYSNFTITGSSPQDVVYGLYQCRGDLSMPDCAMCIAHSVNQLGLYCPQSCGGALQLQGCFIKYDNATFLGAEDKNVVLKKCGPIIGYDVGIISQRDAVLDGLGSGGGPYRVGGSGKVQGMGQCVGDLSLNECQSCITEAIQRLKTDCGGAVSGDVFLGKCYARYSLGGADSRAGGSGGKDDDDDAEKALAITIGLLAGVAVIVIFLSLVRKACQSKGK</sequence>
<dbReference type="Proteomes" id="UP000541444">
    <property type="component" value="Unassembled WGS sequence"/>
</dbReference>
<dbReference type="PROSITE" id="PS51473">
    <property type="entry name" value="GNK2"/>
    <property type="match status" value="2"/>
</dbReference>
<evidence type="ECO:0000256" key="14">
    <source>
        <dbReference type="SAM" id="Phobius"/>
    </source>
</evidence>
<name>A0A7J7M7W4_9MAGN</name>
<evidence type="ECO:0000256" key="7">
    <source>
        <dbReference type="ARBA" id="ARBA00022737"/>
    </source>
</evidence>
<evidence type="ECO:0000313" key="16">
    <source>
        <dbReference type="EMBL" id="KAF6150838.1"/>
    </source>
</evidence>
<evidence type="ECO:0000256" key="9">
    <source>
        <dbReference type="ARBA" id="ARBA00022989"/>
    </source>
</evidence>
<dbReference type="CDD" id="cd23509">
    <property type="entry name" value="Gnk2-like"/>
    <property type="match status" value="2"/>
</dbReference>